<dbReference type="GO" id="GO:0016020">
    <property type="term" value="C:membrane"/>
    <property type="evidence" value="ECO:0007669"/>
    <property type="project" value="InterPro"/>
</dbReference>
<evidence type="ECO:0008006" key="4">
    <source>
        <dbReference type="Google" id="ProtNLM"/>
    </source>
</evidence>
<dbReference type="PANTHER" id="PTHR38409:SF1">
    <property type="entry name" value="MITOCHONDRIAL ADAPTER PROTEIN MCP1"/>
    <property type="match status" value="1"/>
</dbReference>
<dbReference type="InterPro" id="IPR039960">
    <property type="entry name" value="MCP1"/>
</dbReference>
<dbReference type="RefSeq" id="XP_007863816.1">
    <property type="nucleotide sequence ID" value="XM_007865625.1"/>
</dbReference>
<dbReference type="HOGENOM" id="CLU_086446_0_0_1"/>
<dbReference type="OrthoDB" id="10259513at2759"/>
<accession>S7QHQ1</accession>
<feature type="transmembrane region" description="Helical" evidence="1">
    <location>
        <begin position="202"/>
        <end position="220"/>
    </location>
</feature>
<protein>
    <recommendedName>
        <fullName evidence="4">Mitochondrial adapter protein MCP1 transmembrane domain-containing protein</fullName>
    </recommendedName>
</protein>
<keyword evidence="1" id="KW-1133">Transmembrane helix</keyword>
<keyword evidence="3" id="KW-1185">Reference proteome</keyword>
<evidence type="ECO:0000313" key="2">
    <source>
        <dbReference type="EMBL" id="EPQ58707.1"/>
    </source>
</evidence>
<feature type="transmembrane region" description="Helical" evidence="1">
    <location>
        <begin position="105"/>
        <end position="125"/>
    </location>
</feature>
<dbReference type="EMBL" id="KB469298">
    <property type="protein sequence ID" value="EPQ58707.1"/>
    <property type="molecule type" value="Genomic_DNA"/>
</dbReference>
<keyword evidence="1" id="KW-0812">Transmembrane</keyword>
<keyword evidence="1" id="KW-0472">Membrane</keyword>
<proteinExistence type="predicted"/>
<sequence>MSTPGNRDAGSPQSPRPWRAAALPWLTRAAQGSSAFIGTFLAIHLTAPLLANLGGSSLASQVMLLGREYYQTPLGEAALVLGPIAVHAATAATKRLLAPRRARPLASALALTGYATLFVFLPAHFVTHRLNPTYSGPPVYAVGPAELDYEFVKVGLQTWPWRSWILYTGLVAGVAVHAAEGMNIILSTLVKNRKRWSARARRLAALLAAVPVLSGAWVMAREPLMTFSSLALRYHESFTRSYLFRL</sequence>
<dbReference type="GO" id="GO:0055088">
    <property type="term" value="P:lipid homeostasis"/>
    <property type="evidence" value="ECO:0007669"/>
    <property type="project" value="InterPro"/>
</dbReference>
<dbReference type="KEGG" id="gtr:GLOTRDRAFT_104535"/>
<dbReference type="OMA" id="WPWRSWL"/>
<feature type="transmembrane region" description="Helical" evidence="1">
    <location>
        <begin position="164"/>
        <end position="190"/>
    </location>
</feature>
<dbReference type="GeneID" id="19298651"/>
<dbReference type="Proteomes" id="UP000030669">
    <property type="component" value="Unassembled WGS sequence"/>
</dbReference>
<organism evidence="2 3">
    <name type="scientific">Gloeophyllum trabeum (strain ATCC 11539 / FP-39264 / Madison 617)</name>
    <name type="common">Brown rot fungus</name>
    <dbReference type="NCBI Taxonomy" id="670483"/>
    <lineage>
        <taxon>Eukaryota</taxon>
        <taxon>Fungi</taxon>
        <taxon>Dikarya</taxon>
        <taxon>Basidiomycota</taxon>
        <taxon>Agaricomycotina</taxon>
        <taxon>Agaricomycetes</taxon>
        <taxon>Gloeophyllales</taxon>
        <taxon>Gloeophyllaceae</taxon>
        <taxon>Gloeophyllum</taxon>
    </lineage>
</organism>
<feature type="transmembrane region" description="Helical" evidence="1">
    <location>
        <begin position="35"/>
        <end position="54"/>
    </location>
</feature>
<dbReference type="eggNOG" id="ENOG502RXPK">
    <property type="taxonomic scope" value="Eukaryota"/>
</dbReference>
<reference evidence="2 3" key="1">
    <citation type="journal article" date="2012" name="Science">
        <title>The Paleozoic origin of enzymatic lignin decomposition reconstructed from 31 fungal genomes.</title>
        <authorList>
            <person name="Floudas D."/>
            <person name="Binder M."/>
            <person name="Riley R."/>
            <person name="Barry K."/>
            <person name="Blanchette R.A."/>
            <person name="Henrissat B."/>
            <person name="Martinez A.T."/>
            <person name="Otillar R."/>
            <person name="Spatafora J.W."/>
            <person name="Yadav J.S."/>
            <person name="Aerts A."/>
            <person name="Benoit I."/>
            <person name="Boyd A."/>
            <person name="Carlson A."/>
            <person name="Copeland A."/>
            <person name="Coutinho P.M."/>
            <person name="de Vries R.P."/>
            <person name="Ferreira P."/>
            <person name="Findley K."/>
            <person name="Foster B."/>
            <person name="Gaskell J."/>
            <person name="Glotzer D."/>
            <person name="Gorecki P."/>
            <person name="Heitman J."/>
            <person name="Hesse C."/>
            <person name="Hori C."/>
            <person name="Igarashi K."/>
            <person name="Jurgens J.A."/>
            <person name="Kallen N."/>
            <person name="Kersten P."/>
            <person name="Kohler A."/>
            <person name="Kuees U."/>
            <person name="Kumar T.K.A."/>
            <person name="Kuo A."/>
            <person name="LaButti K."/>
            <person name="Larrondo L.F."/>
            <person name="Lindquist E."/>
            <person name="Ling A."/>
            <person name="Lombard V."/>
            <person name="Lucas S."/>
            <person name="Lundell T."/>
            <person name="Martin R."/>
            <person name="McLaughlin D.J."/>
            <person name="Morgenstern I."/>
            <person name="Morin E."/>
            <person name="Murat C."/>
            <person name="Nagy L.G."/>
            <person name="Nolan M."/>
            <person name="Ohm R.A."/>
            <person name="Patyshakuliyeva A."/>
            <person name="Rokas A."/>
            <person name="Ruiz-Duenas F.J."/>
            <person name="Sabat G."/>
            <person name="Salamov A."/>
            <person name="Samejima M."/>
            <person name="Schmutz J."/>
            <person name="Slot J.C."/>
            <person name="St John F."/>
            <person name="Stenlid J."/>
            <person name="Sun H."/>
            <person name="Sun S."/>
            <person name="Syed K."/>
            <person name="Tsang A."/>
            <person name="Wiebenga A."/>
            <person name="Young D."/>
            <person name="Pisabarro A."/>
            <person name="Eastwood D.C."/>
            <person name="Martin F."/>
            <person name="Cullen D."/>
            <person name="Grigoriev I.V."/>
            <person name="Hibbett D.S."/>
        </authorList>
    </citation>
    <scope>NUCLEOTIDE SEQUENCE [LARGE SCALE GENOMIC DNA]</scope>
    <source>
        <strain evidence="2 3">ATCC 11539</strain>
    </source>
</reference>
<dbReference type="PANTHER" id="PTHR38409">
    <property type="entry name" value="MDM10-COMPLEMENTING PROTEIN 1"/>
    <property type="match status" value="1"/>
</dbReference>
<dbReference type="InterPro" id="IPR034804">
    <property type="entry name" value="SQR/QFR_C/D"/>
</dbReference>
<dbReference type="AlphaFoldDB" id="S7QHQ1"/>
<evidence type="ECO:0000256" key="1">
    <source>
        <dbReference type="SAM" id="Phobius"/>
    </source>
</evidence>
<feature type="transmembrane region" description="Helical" evidence="1">
    <location>
        <begin position="74"/>
        <end position="93"/>
    </location>
</feature>
<evidence type="ECO:0000313" key="3">
    <source>
        <dbReference type="Proteomes" id="UP000030669"/>
    </source>
</evidence>
<dbReference type="Gene3D" id="1.20.1300.10">
    <property type="entry name" value="Fumarate reductase/succinate dehydrogenase, transmembrane subunit"/>
    <property type="match status" value="1"/>
</dbReference>
<gene>
    <name evidence="2" type="ORF">GLOTRDRAFT_104535</name>
</gene>
<dbReference type="SUPFAM" id="SSF81343">
    <property type="entry name" value="Fumarate reductase respiratory complex transmembrane subunits"/>
    <property type="match status" value="1"/>
</dbReference>
<name>S7QHQ1_GLOTA</name>